<dbReference type="Pfam" id="PF21857">
    <property type="entry name" value="DUF6913"/>
    <property type="match status" value="1"/>
</dbReference>
<accession>A0A1H2XZ89</accession>
<dbReference type="AlphaFoldDB" id="A0A1H2XZ89"/>
<keyword evidence="1" id="KW-1133">Transmembrane helix</keyword>
<dbReference type="EMBL" id="FNND01000006">
    <property type="protein sequence ID" value="SDW98130.1"/>
    <property type="molecule type" value="Genomic_DNA"/>
</dbReference>
<proteinExistence type="predicted"/>
<organism evidence="2 3">
    <name type="scientific">Capnocytophaga granulosa</name>
    <dbReference type="NCBI Taxonomy" id="45242"/>
    <lineage>
        <taxon>Bacteria</taxon>
        <taxon>Pseudomonadati</taxon>
        <taxon>Bacteroidota</taxon>
        <taxon>Flavobacteriia</taxon>
        <taxon>Flavobacteriales</taxon>
        <taxon>Flavobacteriaceae</taxon>
        <taxon>Capnocytophaga</taxon>
    </lineage>
</organism>
<keyword evidence="1" id="KW-0472">Membrane</keyword>
<feature type="transmembrane region" description="Helical" evidence="1">
    <location>
        <begin position="12"/>
        <end position="33"/>
    </location>
</feature>
<evidence type="ECO:0000313" key="2">
    <source>
        <dbReference type="EMBL" id="SDW98130.1"/>
    </source>
</evidence>
<reference evidence="2 3" key="1">
    <citation type="submission" date="2016-10" db="EMBL/GenBank/DDBJ databases">
        <authorList>
            <person name="Varghese N."/>
            <person name="Submissions S."/>
        </authorList>
    </citation>
    <scope>NUCLEOTIDE SEQUENCE [LARGE SCALE GENOMIC DNA]</scope>
    <source>
        <strain evidence="2 3">DSM 11449</strain>
    </source>
</reference>
<gene>
    <name evidence="2" type="ORF">SAMN05444420_10650</name>
</gene>
<sequence>MFFFQGAKLINIHYICSEIFIIFILKIFKNIAIKNRIQKNLKKRANYLNGNKLQIHKVGCIVDIEEVDKVDFLKNFIKEYGINSENYVILGYEEKGIDIQIEGIPLFAWKDINYSGGIRNYHADRLWELEYDLLINCFSTPKLPLLLLSSGVKAKLRIGVSGIDPAFNDVIIEAPLADGSTFIQEAKKIIKTLQ</sequence>
<evidence type="ECO:0000313" key="3">
    <source>
        <dbReference type="Proteomes" id="UP000182771"/>
    </source>
</evidence>
<dbReference type="InterPro" id="IPR054207">
    <property type="entry name" value="DUF6913"/>
</dbReference>
<protein>
    <submittedName>
        <fullName evidence="2">Uncharacterized protein</fullName>
    </submittedName>
</protein>
<comment type="caution">
    <text evidence="2">The sequence shown here is derived from an EMBL/GenBank/DDBJ whole genome shotgun (WGS) entry which is preliminary data.</text>
</comment>
<keyword evidence="3" id="KW-1185">Reference proteome</keyword>
<name>A0A1H2XZ89_9FLAO</name>
<evidence type="ECO:0000256" key="1">
    <source>
        <dbReference type="SAM" id="Phobius"/>
    </source>
</evidence>
<keyword evidence="1" id="KW-0812">Transmembrane</keyword>
<dbReference type="Proteomes" id="UP000182771">
    <property type="component" value="Unassembled WGS sequence"/>
</dbReference>